<dbReference type="Pfam" id="PF11751">
    <property type="entry name" value="PorP_SprF"/>
    <property type="match status" value="1"/>
</dbReference>
<accession>A0A917J3I1</accession>
<dbReference type="NCBIfam" id="TIGR03519">
    <property type="entry name" value="T9SS_PorP_fam"/>
    <property type="match status" value="1"/>
</dbReference>
<protein>
    <recommendedName>
        <fullName evidence="3">Type IX secretion system membrane protein, PorP/SprF family</fullName>
    </recommendedName>
</protein>
<comment type="caution">
    <text evidence="1">The sequence shown here is derived from an EMBL/GenBank/DDBJ whole genome shotgun (WGS) entry which is preliminary data.</text>
</comment>
<dbReference type="Proteomes" id="UP000627292">
    <property type="component" value="Unassembled WGS sequence"/>
</dbReference>
<gene>
    <name evidence="1" type="ORF">GCM10011379_44110</name>
</gene>
<name>A0A917J3I1_9BACT</name>
<proteinExistence type="predicted"/>
<dbReference type="EMBL" id="BMIB01000004">
    <property type="protein sequence ID" value="GGH77566.1"/>
    <property type="molecule type" value="Genomic_DNA"/>
</dbReference>
<reference evidence="1" key="2">
    <citation type="submission" date="2020-09" db="EMBL/GenBank/DDBJ databases">
        <authorList>
            <person name="Sun Q."/>
            <person name="Zhou Y."/>
        </authorList>
    </citation>
    <scope>NUCLEOTIDE SEQUENCE</scope>
    <source>
        <strain evidence="1">CGMCC 1.15290</strain>
    </source>
</reference>
<evidence type="ECO:0008006" key="3">
    <source>
        <dbReference type="Google" id="ProtNLM"/>
    </source>
</evidence>
<dbReference type="InterPro" id="IPR019861">
    <property type="entry name" value="PorP/SprF_Bacteroidetes"/>
</dbReference>
<reference evidence="1" key="1">
    <citation type="journal article" date="2014" name="Int. J. Syst. Evol. Microbiol.">
        <title>Complete genome sequence of Corynebacterium casei LMG S-19264T (=DSM 44701T), isolated from a smear-ripened cheese.</title>
        <authorList>
            <consortium name="US DOE Joint Genome Institute (JGI-PGF)"/>
            <person name="Walter F."/>
            <person name="Albersmeier A."/>
            <person name="Kalinowski J."/>
            <person name="Ruckert C."/>
        </authorList>
    </citation>
    <scope>NUCLEOTIDE SEQUENCE</scope>
    <source>
        <strain evidence="1">CGMCC 1.15290</strain>
    </source>
</reference>
<sequence>MFDGEYRASAIYRNQWSSVSSPFSTIGASVEVPTEKNLNVGVSLINQRAGDGGYTYTTAYGNVAYTGLRFGRGDFQRIAIGLQAGMIQRRFNPSKLVFDDQWNPVTGGLKPTQEVINNPSATAFDAGAGILYHDAAPGKRANVFAGFSASHINQPENRFGSVTNEKMSVRYTLHGGVRLAMSETVSITPHVLYLRQNNAEEKMLGAYAQLRAAATTDLLLGANYRLKDAFAIQAGFSYNSLVFSASYDINTSDLGRMTRGANSFEIGLTFTGIKKAKTPEVEFVCPRL</sequence>
<evidence type="ECO:0000313" key="2">
    <source>
        <dbReference type="Proteomes" id="UP000627292"/>
    </source>
</evidence>
<dbReference type="AlphaFoldDB" id="A0A917J3I1"/>
<evidence type="ECO:0000313" key="1">
    <source>
        <dbReference type="EMBL" id="GGH77566.1"/>
    </source>
</evidence>
<organism evidence="1 2">
    <name type="scientific">Filimonas zeae</name>
    <dbReference type="NCBI Taxonomy" id="1737353"/>
    <lineage>
        <taxon>Bacteria</taxon>
        <taxon>Pseudomonadati</taxon>
        <taxon>Bacteroidota</taxon>
        <taxon>Chitinophagia</taxon>
        <taxon>Chitinophagales</taxon>
        <taxon>Chitinophagaceae</taxon>
        <taxon>Filimonas</taxon>
    </lineage>
</organism>
<keyword evidence="2" id="KW-1185">Reference proteome</keyword>